<evidence type="ECO:0000313" key="3">
    <source>
        <dbReference type="Proteomes" id="UP000187344"/>
    </source>
</evidence>
<name>A0A1R0FCG1_9HYPH</name>
<dbReference type="Pfam" id="PF07750">
    <property type="entry name" value="GcrA"/>
    <property type="match status" value="1"/>
</dbReference>
<dbReference type="EMBL" id="LXYT01000001">
    <property type="protein sequence ID" value="OLY44599.1"/>
    <property type="molecule type" value="Genomic_DNA"/>
</dbReference>
<feature type="region of interest" description="Disordered" evidence="1">
    <location>
        <begin position="56"/>
        <end position="89"/>
    </location>
</feature>
<keyword evidence="3" id="KW-1185">Reference proteome</keyword>
<dbReference type="AlphaFoldDB" id="A0A1R0FCG1"/>
<proteinExistence type="predicted"/>
<comment type="caution">
    <text evidence="2">The sequence shown here is derived from an EMBL/GenBank/DDBJ whole genome shotgun (WGS) entry which is preliminary data.</text>
</comment>
<feature type="compositionally biased region" description="Low complexity" evidence="1">
    <location>
        <begin position="77"/>
        <end position="89"/>
    </location>
</feature>
<feature type="compositionally biased region" description="Basic residues" evidence="1">
    <location>
        <begin position="56"/>
        <end position="68"/>
    </location>
</feature>
<dbReference type="Gene3D" id="1.10.10.60">
    <property type="entry name" value="Homeodomain-like"/>
    <property type="match status" value="1"/>
</dbReference>
<dbReference type="Proteomes" id="UP000187344">
    <property type="component" value="Unassembled WGS sequence"/>
</dbReference>
<organism evidence="2 3">
    <name type="scientific">Bartonella apis</name>
    <dbReference type="NCBI Taxonomy" id="1686310"/>
    <lineage>
        <taxon>Bacteria</taxon>
        <taxon>Pseudomonadati</taxon>
        <taxon>Pseudomonadota</taxon>
        <taxon>Alphaproteobacteria</taxon>
        <taxon>Hyphomicrobiales</taxon>
        <taxon>Bartonellaceae</taxon>
        <taxon>Bartonella</taxon>
    </lineage>
</organism>
<evidence type="ECO:0000313" key="2">
    <source>
        <dbReference type="EMBL" id="OLY44599.1"/>
    </source>
</evidence>
<accession>A0A1R0FCG1</accession>
<protein>
    <submittedName>
        <fullName evidence="2">GcrA cell cycle regulator</fullName>
    </submittedName>
</protein>
<gene>
    <name evidence="2" type="ORF">PEB0149_020710</name>
</gene>
<reference evidence="2 3" key="1">
    <citation type="submission" date="2016-12" db="EMBL/GenBank/DDBJ databases">
        <title>Comparative genomics of Bartonella apis.</title>
        <authorList>
            <person name="Engel P."/>
        </authorList>
    </citation>
    <scope>NUCLEOTIDE SEQUENCE [LARGE SCALE GENOMIC DNA]</scope>
    <source>
        <strain evidence="2 3">PEB0149</strain>
    </source>
</reference>
<evidence type="ECO:0000256" key="1">
    <source>
        <dbReference type="SAM" id="MobiDB-lite"/>
    </source>
</evidence>
<sequence>MEIKERSAGMNWTDERVELLKKLWSDGLSASQIAAQLGGVSRNAVIGKVHRLKLSGRGKTTKTTPRTKKPAETVVNPTPQAPRATRTTPVQPVAAAVAAAAAAKPQPSSIGATALKLDFVADAVSEAEEQPSTDVVVPMSRHLSLLQLSENTCKWPIGDPLSDDFYFCGADAGDSGPYCAFHAKLAFQPVSERRRVRA</sequence>
<dbReference type="InterPro" id="IPR011681">
    <property type="entry name" value="GcrA"/>
</dbReference>